<name>A0A7S1ACL5_NOCSC</name>
<reference evidence="2" key="1">
    <citation type="submission" date="2021-01" db="EMBL/GenBank/DDBJ databases">
        <authorList>
            <person name="Corre E."/>
            <person name="Pelletier E."/>
            <person name="Niang G."/>
            <person name="Scheremetjew M."/>
            <person name="Finn R."/>
            <person name="Kale V."/>
            <person name="Holt S."/>
            <person name="Cochrane G."/>
            <person name="Meng A."/>
            <person name="Brown T."/>
            <person name="Cohen L."/>
        </authorList>
    </citation>
    <scope>NUCLEOTIDE SEQUENCE</scope>
</reference>
<dbReference type="AlphaFoldDB" id="A0A7S1ACL5"/>
<sequence length="205" mass="23153">MGLWSALAIPFCSCMTRQEHGQADLGWFQRKGTPQREWFTHELPEDNETQFPQLPFSSRKFSVCTDRSCDGGTLARRNSTEFFDLSTPRRPEAPSTRHKVPTSPAQSPLAQKADVLCAGGQNQRDLMEQLAVNDAKVVNLEEQLFETRRRAATAEQERDVYLKLLASMVGEQGSANVLNHHDLFLRQQQPETCVPLLPELARVLC</sequence>
<dbReference type="EMBL" id="HBFQ01034453">
    <property type="protein sequence ID" value="CAD8849936.1"/>
    <property type="molecule type" value="Transcribed_RNA"/>
</dbReference>
<protein>
    <submittedName>
        <fullName evidence="2">Uncharacterized protein</fullName>
    </submittedName>
</protein>
<accession>A0A7S1ACL5</accession>
<evidence type="ECO:0000313" key="2">
    <source>
        <dbReference type="EMBL" id="CAD8849936.1"/>
    </source>
</evidence>
<gene>
    <name evidence="2" type="ORF">NSCI0253_LOCUS24286</name>
</gene>
<feature type="region of interest" description="Disordered" evidence="1">
    <location>
        <begin position="85"/>
        <end position="110"/>
    </location>
</feature>
<evidence type="ECO:0000256" key="1">
    <source>
        <dbReference type="SAM" id="MobiDB-lite"/>
    </source>
</evidence>
<organism evidence="2">
    <name type="scientific">Noctiluca scintillans</name>
    <name type="common">Sea sparkle</name>
    <name type="synonym">Red tide dinoflagellate</name>
    <dbReference type="NCBI Taxonomy" id="2966"/>
    <lineage>
        <taxon>Eukaryota</taxon>
        <taxon>Sar</taxon>
        <taxon>Alveolata</taxon>
        <taxon>Dinophyceae</taxon>
        <taxon>Noctilucales</taxon>
        <taxon>Noctilucaceae</taxon>
        <taxon>Noctiluca</taxon>
    </lineage>
</organism>
<proteinExistence type="predicted"/>